<gene>
    <name evidence="2" type="ORF">KL86DYS2_12636</name>
</gene>
<dbReference type="EMBL" id="FLUL01000001">
    <property type="protein sequence ID" value="SBW04572.1"/>
    <property type="molecule type" value="Genomic_DNA"/>
</dbReference>
<sequence length="51" mass="5994">MKDDKNKKENLKYSPKKEIESLDRKDSSNVQLALAIEELCSDDFLFDDEKE</sequence>
<feature type="region of interest" description="Disordered" evidence="1">
    <location>
        <begin position="1"/>
        <end position="27"/>
    </location>
</feature>
<reference evidence="2" key="1">
    <citation type="submission" date="2016-04" db="EMBL/GenBank/DDBJ databases">
        <authorList>
            <person name="Evans L.H."/>
            <person name="Alamgir A."/>
            <person name="Owens N."/>
            <person name="Weber N.D."/>
            <person name="Virtaneva K."/>
            <person name="Barbian K."/>
            <person name="Babar A."/>
            <person name="Rosenke K."/>
        </authorList>
    </citation>
    <scope>NUCLEOTIDE SEQUENCE</scope>
    <source>
        <strain evidence="2">86-2</strain>
    </source>
</reference>
<accession>A0A212JYY5</accession>
<dbReference type="RefSeq" id="WP_296950517.1">
    <property type="nucleotide sequence ID" value="NZ_LT599021.1"/>
</dbReference>
<protein>
    <submittedName>
        <fullName evidence="2">Uncharacterized protein</fullName>
    </submittedName>
</protein>
<evidence type="ECO:0000256" key="1">
    <source>
        <dbReference type="SAM" id="MobiDB-lite"/>
    </source>
</evidence>
<name>A0A212JYY5_9BACT</name>
<proteinExistence type="predicted"/>
<dbReference type="AlphaFoldDB" id="A0A212JYY5"/>
<organism evidence="2">
    <name type="scientific">uncultured Dysgonomonas sp</name>
    <dbReference type="NCBI Taxonomy" id="206096"/>
    <lineage>
        <taxon>Bacteria</taxon>
        <taxon>Pseudomonadati</taxon>
        <taxon>Bacteroidota</taxon>
        <taxon>Bacteroidia</taxon>
        <taxon>Bacteroidales</taxon>
        <taxon>Dysgonomonadaceae</taxon>
        <taxon>Dysgonomonas</taxon>
        <taxon>environmental samples</taxon>
    </lineage>
</organism>
<evidence type="ECO:0000313" key="2">
    <source>
        <dbReference type="EMBL" id="SBW04572.1"/>
    </source>
</evidence>